<feature type="region of interest" description="Disordered" evidence="1">
    <location>
        <begin position="255"/>
        <end position="275"/>
    </location>
</feature>
<dbReference type="SUPFAM" id="SSF53098">
    <property type="entry name" value="Ribonuclease H-like"/>
    <property type="match status" value="1"/>
</dbReference>
<dbReference type="CDD" id="cd09276">
    <property type="entry name" value="Rnase_HI_RT_non_LTR"/>
    <property type="match status" value="1"/>
</dbReference>
<proteinExistence type="predicted"/>
<accession>A0AAV4EJ04</accession>
<name>A0AAV4EJ04_9GAST</name>
<feature type="domain" description="RNase H type-1" evidence="2">
    <location>
        <begin position="134"/>
        <end position="248"/>
    </location>
</feature>
<dbReference type="GO" id="GO:0004523">
    <property type="term" value="F:RNA-DNA hybrid ribonuclease activity"/>
    <property type="evidence" value="ECO:0007669"/>
    <property type="project" value="InterPro"/>
</dbReference>
<evidence type="ECO:0000313" key="4">
    <source>
        <dbReference type="Proteomes" id="UP000762676"/>
    </source>
</evidence>
<evidence type="ECO:0000313" key="3">
    <source>
        <dbReference type="EMBL" id="GFR60779.1"/>
    </source>
</evidence>
<dbReference type="InterPro" id="IPR002156">
    <property type="entry name" value="RNaseH_domain"/>
</dbReference>
<dbReference type="Gene3D" id="3.30.420.10">
    <property type="entry name" value="Ribonuclease H-like superfamily/Ribonuclease H"/>
    <property type="match status" value="1"/>
</dbReference>
<evidence type="ECO:0000259" key="2">
    <source>
        <dbReference type="PROSITE" id="PS50879"/>
    </source>
</evidence>
<protein>
    <recommendedName>
        <fullName evidence="2">RNase H type-1 domain-containing protein</fullName>
    </recommendedName>
</protein>
<dbReference type="PROSITE" id="PS50879">
    <property type="entry name" value="RNASE_H_1"/>
    <property type="match status" value="1"/>
</dbReference>
<dbReference type="AlphaFoldDB" id="A0AAV4EJ04"/>
<sequence length="275" mass="31220">MKKLAGITWAADSSYLRRVYIRAVQPIMEYGNMALATAAKTNTTRLCEVQNAGFRLITGAMKTTPIEEMERCNPDGIKFLQQYEDKNLLEGASIFLDVPGTDRNKNHHPHKLTLEMIEKNYDAEKWTRARKNGGAVVIIYHADEQCTFRYLPTRKTASNFRAEAGALLRAISILTEIVPTPSKVAIFTDFRFDLQSMQKPSAEKQFTDIQTNIRKLFTKPPVFLEWISSHCGIYGNEKADECQRKQAKWNNLLTLSPTKKQKPSSETNSSHLASQ</sequence>
<organism evidence="3 4">
    <name type="scientific">Elysia marginata</name>
    <dbReference type="NCBI Taxonomy" id="1093978"/>
    <lineage>
        <taxon>Eukaryota</taxon>
        <taxon>Metazoa</taxon>
        <taxon>Spiralia</taxon>
        <taxon>Lophotrochozoa</taxon>
        <taxon>Mollusca</taxon>
        <taxon>Gastropoda</taxon>
        <taxon>Heterobranchia</taxon>
        <taxon>Euthyneura</taxon>
        <taxon>Panpulmonata</taxon>
        <taxon>Sacoglossa</taxon>
        <taxon>Placobranchoidea</taxon>
        <taxon>Plakobranchidae</taxon>
        <taxon>Elysia</taxon>
    </lineage>
</organism>
<dbReference type="Proteomes" id="UP000762676">
    <property type="component" value="Unassembled WGS sequence"/>
</dbReference>
<dbReference type="GO" id="GO:0003676">
    <property type="term" value="F:nucleic acid binding"/>
    <property type="evidence" value="ECO:0007669"/>
    <property type="project" value="InterPro"/>
</dbReference>
<comment type="caution">
    <text evidence="3">The sequence shown here is derived from an EMBL/GenBank/DDBJ whole genome shotgun (WGS) entry which is preliminary data.</text>
</comment>
<dbReference type="EMBL" id="BMAT01007247">
    <property type="protein sequence ID" value="GFR60779.1"/>
    <property type="molecule type" value="Genomic_DNA"/>
</dbReference>
<reference evidence="3 4" key="1">
    <citation type="journal article" date="2021" name="Elife">
        <title>Chloroplast acquisition without the gene transfer in kleptoplastic sea slugs, Plakobranchus ocellatus.</title>
        <authorList>
            <person name="Maeda T."/>
            <person name="Takahashi S."/>
            <person name="Yoshida T."/>
            <person name="Shimamura S."/>
            <person name="Takaki Y."/>
            <person name="Nagai Y."/>
            <person name="Toyoda A."/>
            <person name="Suzuki Y."/>
            <person name="Arimoto A."/>
            <person name="Ishii H."/>
            <person name="Satoh N."/>
            <person name="Nishiyama T."/>
            <person name="Hasebe M."/>
            <person name="Maruyama T."/>
            <person name="Minagawa J."/>
            <person name="Obokata J."/>
            <person name="Shigenobu S."/>
        </authorList>
    </citation>
    <scope>NUCLEOTIDE SEQUENCE [LARGE SCALE GENOMIC DNA]</scope>
</reference>
<keyword evidence="4" id="KW-1185">Reference proteome</keyword>
<gene>
    <name evidence="3" type="ORF">ElyMa_003539700</name>
</gene>
<dbReference type="InterPro" id="IPR012337">
    <property type="entry name" value="RNaseH-like_sf"/>
</dbReference>
<evidence type="ECO:0000256" key="1">
    <source>
        <dbReference type="SAM" id="MobiDB-lite"/>
    </source>
</evidence>
<dbReference type="InterPro" id="IPR036397">
    <property type="entry name" value="RNaseH_sf"/>
</dbReference>
<dbReference type="Pfam" id="PF00075">
    <property type="entry name" value="RNase_H"/>
    <property type="match status" value="1"/>
</dbReference>